<dbReference type="EMBL" id="UZAH01026508">
    <property type="protein sequence ID" value="VDO81754.1"/>
    <property type="molecule type" value="Genomic_DNA"/>
</dbReference>
<dbReference type="WBParaSite" id="HPBE_0000967101-mRNA-1">
    <property type="protein sequence ID" value="HPBE_0000967101-mRNA-1"/>
    <property type="gene ID" value="HPBE_0000967101"/>
</dbReference>
<evidence type="ECO:0000256" key="1">
    <source>
        <dbReference type="SAM" id="MobiDB-lite"/>
    </source>
</evidence>
<proteinExistence type="predicted"/>
<dbReference type="AlphaFoldDB" id="A0A183FPU2"/>
<dbReference type="Proteomes" id="UP000050761">
    <property type="component" value="Unassembled WGS sequence"/>
</dbReference>
<accession>A0A3P7ZC97</accession>
<protein>
    <submittedName>
        <fullName evidence="2 4">Uncharacterized protein</fullName>
    </submittedName>
</protein>
<evidence type="ECO:0000313" key="3">
    <source>
        <dbReference type="Proteomes" id="UP000050761"/>
    </source>
</evidence>
<reference evidence="4" key="2">
    <citation type="submission" date="2019-09" db="UniProtKB">
        <authorList>
            <consortium name="WormBaseParasite"/>
        </authorList>
    </citation>
    <scope>IDENTIFICATION</scope>
</reference>
<feature type="region of interest" description="Disordered" evidence="1">
    <location>
        <begin position="19"/>
        <end position="95"/>
    </location>
</feature>
<keyword evidence="3" id="KW-1185">Reference proteome</keyword>
<organism evidence="3 4">
    <name type="scientific">Heligmosomoides polygyrus</name>
    <name type="common">Parasitic roundworm</name>
    <dbReference type="NCBI Taxonomy" id="6339"/>
    <lineage>
        <taxon>Eukaryota</taxon>
        <taxon>Metazoa</taxon>
        <taxon>Ecdysozoa</taxon>
        <taxon>Nematoda</taxon>
        <taxon>Chromadorea</taxon>
        <taxon>Rhabditida</taxon>
        <taxon>Rhabditina</taxon>
        <taxon>Rhabditomorpha</taxon>
        <taxon>Strongyloidea</taxon>
        <taxon>Heligmosomidae</taxon>
        <taxon>Heligmosomoides</taxon>
    </lineage>
</organism>
<reference evidence="2 3" key="1">
    <citation type="submission" date="2018-11" db="EMBL/GenBank/DDBJ databases">
        <authorList>
            <consortium name="Pathogen Informatics"/>
        </authorList>
    </citation>
    <scope>NUCLEOTIDE SEQUENCE [LARGE SCALE GENOMIC DNA]</scope>
</reference>
<sequence length="95" mass="10623">MNARASRTSLSLVCRRPVRSCPSSPRLHPLDVPKSGASRFHRSIEERRTEEEEDLPWHGRQEEVTAGLRRGAPPRGHTPQAGPRQTLAGCCWGFP</sequence>
<accession>A0A183FPU2</accession>
<feature type="compositionally biased region" description="Basic and acidic residues" evidence="1">
    <location>
        <begin position="42"/>
        <end position="63"/>
    </location>
</feature>
<name>A0A183FPU2_HELPZ</name>
<evidence type="ECO:0000313" key="2">
    <source>
        <dbReference type="EMBL" id="VDO81754.1"/>
    </source>
</evidence>
<evidence type="ECO:0000313" key="4">
    <source>
        <dbReference type="WBParaSite" id="HPBE_0000967101-mRNA-1"/>
    </source>
</evidence>
<gene>
    <name evidence="2" type="ORF">HPBE_LOCUS9672</name>
</gene>